<evidence type="ECO:0000256" key="1">
    <source>
        <dbReference type="SAM" id="MobiDB-lite"/>
    </source>
</evidence>
<dbReference type="PANTHER" id="PTHR42951:SF21">
    <property type="entry name" value="METALLO-HYDROLASE YQJP-RELATED"/>
    <property type="match status" value="1"/>
</dbReference>
<keyword evidence="4" id="KW-1185">Reference proteome</keyword>
<organism evidence="3 4">
    <name type="scientific">Micromonospora echinaurantiaca</name>
    <dbReference type="NCBI Taxonomy" id="47857"/>
    <lineage>
        <taxon>Bacteria</taxon>
        <taxon>Bacillati</taxon>
        <taxon>Actinomycetota</taxon>
        <taxon>Actinomycetes</taxon>
        <taxon>Micromonosporales</taxon>
        <taxon>Micromonosporaceae</taxon>
        <taxon>Micromonospora</taxon>
    </lineage>
</organism>
<evidence type="ECO:0000259" key="2">
    <source>
        <dbReference type="SMART" id="SM00849"/>
    </source>
</evidence>
<dbReference type="InterPro" id="IPR001279">
    <property type="entry name" value="Metallo-B-lactamas"/>
</dbReference>
<evidence type="ECO:0000313" key="3">
    <source>
        <dbReference type="EMBL" id="SCG51912.1"/>
    </source>
</evidence>
<dbReference type="InterPro" id="IPR050855">
    <property type="entry name" value="NDM-1-like"/>
</dbReference>
<name>A0A1C5I0Y5_9ACTN</name>
<dbReference type="Gene3D" id="3.60.15.10">
    <property type="entry name" value="Ribonuclease Z/Hydroxyacylglutathione hydrolase-like"/>
    <property type="match status" value="1"/>
</dbReference>
<feature type="domain" description="Metallo-beta-lactamase" evidence="2">
    <location>
        <begin position="62"/>
        <end position="258"/>
    </location>
</feature>
<dbReference type="Proteomes" id="UP000198217">
    <property type="component" value="Chromosome I"/>
</dbReference>
<evidence type="ECO:0000313" key="4">
    <source>
        <dbReference type="Proteomes" id="UP000198217"/>
    </source>
</evidence>
<dbReference type="SMART" id="SM00849">
    <property type="entry name" value="Lactamase_B"/>
    <property type="match status" value="1"/>
</dbReference>
<dbReference type="AlphaFoldDB" id="A0A1C5I0Y5"/>
<dbReference type="PANTHER" id="PTHR42951">
    <property type="entry name" value="METALLO-BETA-LACTAMASE DOMAIN-CONTAINING"/>
    <property type="match status" value="1"/>
</dbReference>
<sequence length="275" mass="30125">MIPPARRRARERRRLGSGHDQPRRVRGGAAITDITDITDIRFEHLAGRVWRCPGDPDPAAVQAGVALVADDRGSVLIDAGQSPAHAREIQAALRAAGLPPPRWLVYTHHHWDHVWGACAWPGVEIVGHVTGERLLRAEADRPWSHRYLREQVRANPRLGPSFRARALAVDSWDDFAVLPPTRTFTDELELPVGVRVRHVGGNHAPDSTVVTVPDSGVLLLGDAYYPPPAHLRTPADGPDLALVRRLLTDDVHWYVASHEPPMTLAEARAAVAAAG</sequence>
<accession>A0A1C5I0Y5</accession>
<gene>
    <name evidence="3" type="ORF">GA0070609_2595</name>
</gene>
<dbReference type="SUPFAM" id="SSF56281">
    <property type="entry name" value="Metallo-hydrolase/oxidoreductase"/>
    <property type="match status" value="1"/>
</dbReference>
<dbReference type="EMBL" id="LT607750">
    <property type="protein sequence ID" value="SCG51912.1"/>
    <property type="molecule type" value="Genomic_DNA"/>
</dbReference>
<reference evidence="3 4" key="1">
    <citation type="submission" date="2016-06" db="EMBL/GenBank/DDBJ databases">
        <authorList>
            <person name="Kjaerup R.B."/>
            <person name="Dalgaard T.S."/>
            <person name="Juul-Madsen H.R."/>
        </authorList>
    </citation>
    <scope>NUCLEOTIDE SEQUENCE [LARGE SCALE GENOMIC DNA]</scope>
    <source>
        <strain evidence="3 4">DSM 43904</strain>
    </source>
</reference>
<dbReference type="RefSeq" id="WP_231928671.1">
    <property type="nucleotide sequence ID" value="NZ_LT607750.1"/>
</dbReference>
<proteinExistence type="predicted"/>
<protein>
    <submittedName>
        <fullName evidence="3">Glyoxylase, beta-lactamase superfamily II</fullName>
    </submittedName>
</protein>
<feature type="region of interest" description="Disordered" evidence="1">
    <location>
        <begin position="1"/>
        <end position="24"/>
    </location>
</feature>
<dbReference type="Pfam" id="PF00753">
    <property type="entry name" value="Lactamase_B"/>
    <property type="match status" value="1"/>
</dbReference>
<feature type="compositionally biased region" description="Basic residues" evidence="1">
    <location>
        <begin position="1"/>
        <end position="16"/>
    </location>
</feature>
<dbReference type="InterPro" id="IPR036866">
    <property type="entry name" value="RibonucZ/Hydroxyglut_hydro"/>
</dbReference>